<dbReference type="GO" id="GO:0008757">
    <property type="term" value="F:S-adenosylmethionine-dependent methyltransferase activity"/>
    <property type="evidence" value="ECO:0007669"/>
    <property type="project" value="InterPro"/>
</dbReference>
<keyword evidence="2" id="KW-0489">Methyltransferase</keyword>
<gene>
    <name evidence="2" type="ORF">JP09_005290</name>
</gene>
<dbReference type="PANTHER" id="PTHR43591">
    <property type="entry name" value="METHYLTRANSFERASE"/>
    <property type="match status" value="1"/>
</dbReference>
<dbReference type="RefSeq" id="WP_102331213.1">
    <property type="nucleotide sequence ID" value="NZ_CP058566.2"/>
</dbReference>
<keyword evidence="2" id="KW-0808">Transferase</keyword>
<evidence type="ECO:0000313" key="3">
    <source>
        <dbReference type="Proteomes" id="UP000235653"/>
    </source>
</evidence>
<keyword evidence="3" id="KW-1185">Reference proteome</keyword>
<name>A0A2P5P7C9_9CHLR</name>
<dbReference type="Pfam" id="PF08241">
    <property type="entry name" value="Methyltransf_11"/>
    <property type="match status" value="1"/>
</dbReference>
<dbReference type="Proteomes" id="UP000235653">
    <property type="component" value="Unassembled WGS sequence"/>
</dbReference>
<dbReference type="AlphaFoldDB" id="A0A2P5P7C9"/>
<comment type="caution">
    <text evidence="2">The sequence shown here is derived from an EMBL/GenBank/DDBJ whole genome shotgun (WGS) entry which is preliminary data.</text>
</comment>
<evidence type="ECO:0000259" key="1">
    <source>
        <dbReference type="Pfam" id="PF08241"/>
    </source>
</evidence>
<sequence>MVEPKFFETIAPLYDFLTKLFMGGTYESMRKRMLNEDTSQMEILDLCCGTGYISNTIVAKRIVGLDQSDAMLARNAKVKRPNKELIKGNAYQVQFKDAEFDRIYNSSASHEFKLFSRLLQKSYQALKPGGKIIIFDIYQPKNRVLSFFMNTFVRYVVERGIMFVHTKEEWRQMLTEAGFEVEELEPVRGLYIFVKAVKPLQGKLPLTTAG</sequence>
<proteinExistence type="predicted"/>
<dbReference type="InterPro" id="IPR029063">
    <property type="entry name" value="SAM-dependent_MTases_sf"/>
</dbReference>
<dbReference type="InterPro" id="IPR013216">
    <property type="entry name" value="Methyltransf_11"/>
</dbReference>
<dbReference type="SUPFAM" id="SSF53335">
    <property type="entry name" value="S-adenosyl-L-methionine-dependent methyltransferases"/>
    <property type="match status" value="1"/>
</dbReference>
<dbReference type="EMBL" id="JQAN02000009">
    <property type="protein sequence ID" value="PPD58206.1"/>
    <property type="molecule type" value="Genomic_DNA"/>
</dbReference>
<evidence type="ECO:0000313" key="2">
    <source>
        <dbReference type="EMBL" id="PPD58206.1"/>
    </source>
</evidence>
<dbReference type="CDD" id="cd02440">
    <property type="entry name" value="AdoMet_MTases"/>
    <property type="match status" value="1"/>
</dbReference>
<feature type="domain" description="Methyltransferase type 11" evidence="1">
    <location>
        <begin position="44"/>
        <end position="134"/>
    </location>
</feature>
<dbReference type="GO" id="GO:0032259">
    <property type="term" value="P:methylation"/>
    <property type="evidence" value="ECO:0007669"/>
    <property type="project" value="UniProtKB-KW"/>
</dbReference>
<organism evidence="2 3">
    <name type="scientific">Dehalogenimonas etheniformans</name>
    <dbReference type="NCBI Taxonomy" id="1536648"/>
    <lineage>
        <taxon>Bacteria</taxon>
        <taxon>Bacillati</taxon>
        <taxon>Chloroflexota</taxon>
        <taxon>Dehalococcoidia</taxon>
        <taxon>Dehalococcoidales</taxon>
        <taxon>Dehalococcoidaceae</taxon>
        <taxon>Dehalogenimonas</taxon>
    </lineage>
</organism>
<dbReference type="Gene3D" id="3.40.50.150">
    <property type="entry name" value="Vaccinia Virus protein VP39"/>
    <property type="match status" value="1"/>
</dbReference>
<reference evidence="2 3" key="1">
    <citation type="journal article" date="2017" name="ISME J.">
        <title>Grape pomace compost harbors organohalide-respiring Dehalogenimonas species with novel reductive dehalogenase genes.</title>
        <authorList>
            <person name="Yang Y."/>
            <person name="Higgins S.A."/>
            <person name="Yan J."/>
            <person name="Simsir B."/>
            <person name="Chourey K."/>
            <person name="Iyer R."/>
            <person name="Hettich R.L."/>
            <person name="Baldwin B."/>
            <person name="Ogles D.M."/>
            <person name="Loffler F.E."/>
        </authorList>
    </citation>
    <scope>NUCLEOTIDE SEQUENCE [LARGE SCALE GENOMIC DNA]</scope>
    <source>
        <strain evidence="2 3">GP</strain>
    </source>
</reference>
<dbReference type="OrthoDB" id="151953at2"/>
<protein>
    <submittedName>
        <fullName evidence="2">Methyltransferase domain-containing protein</fullName>
    </submittedName>
</protein>
<accession>A0A2P5P7C9</accession>